<keyword evidence="3" id="KW-1185">Reference proteome</keyword>
<name>A0A9N9H7R5_9GLOM</name>
<feature type="region of interest" description="Disordered" evidence="1">
    <location>
        <begin position="54"/>
        <end position="74"/>
    </location>
</feature>
<comment type="caution">
    <text evidence="2">The sequence shown here is derived from an EMBL/GenBank/DDBJ whole genome shotgun (WGS) entry which is preliminary data.</text>
</comment>
<dbReference type="AlphaFoldDB" id="A0A9N9H7R5"/>
<reference evidence="2" key="1">
    <citation type="submission" date="2021-06" db="EMBL/GenBank/DDBJ databases">
        <authorList>
            <person name="Kallberg Y."/>
            <person name="Tangrot J."/>
            <person name="Rosling A."/>
        </authorList>
    </citation>
    <scope>NUCLEOTIDE SEQUENCE</scope>
    <source>
        <strain evidence="2">BR232B</strain>
    </source>
</reference>
<organism evidence="2 3">
    <name type="scientific">Paraglomus brasilianum</name>
    <dbReference type="NCBI Taxonomy" id="144538"/>
    <lineage>
        <taxon>Eukaryota</taxon>
        <taxon>Fungi</taxon>
        <taxon>Fungi incertae sedis</taxon>
        <taxon>Mucoromycota</taxon>
        <taxon>Glomeromycotina</taxon>
        <taxon>Glomeromycetes</taxon>
        <taxon>Paraglomerales</taxon>
        <taxon>Paraglomeraceae</taxon>
        <taxon>Paraglomus</taxon>
    </lineage>
</organism>
<proteinExistence type="predicted"/>
<evidence type="ECO:0000256" key="1">
    <source>
        <dbReference type="SAM" id="MobiDB-lite"/>
    </source>
</evidence>
<sequence>MKKSTASNTHYYHYDRSPIRSYSPPTHYWSQHSRHHSVRADYANDEDCRGRSLERISSHNAQPEYEQLSPNRAYDADYNNCTGNYISARNS</sequence>
<feature type="non-terminal residue" evidence="2">
    <location>
        <position position="91"/>
    </location>
</feature>
<gene>
    <name evidence="2" type="ORF">PBRASI_LOCUS10467</name>
</gene>
<protein>
    <submittedName>
        <fullName evidence="2">6475_t:CDS:1</fullName>
    </submittedName>
</protein>
<feature type="compositionally biased region" description="Polar residues" evidence="1">
    <location>
        <begin position="1"/>
        <end position="10"/>
    </location>
</feature>
<dbReference type="Proteomes" id="UP000789739">
    <property type="component" value="Unassembled WGS sequence"/>
</dbReference>
<evidence type="ECO:0000313" key="3">
    <source>
        <dbReference type="Proteomes" id="UP000789739"/>
    </source>
</evidence>
<accession>A0A9N9H7R5</accession>
<evidence type="ECO:0000313" key="2">
    <source>
        <dbReference type="EMBL" id="CAG8655045.1"/>
    </source>
</evidence>
<feature type="region of interest" description="Disordered" evidence="1">
    <location>
        <begin position="1"/>
        <end position="34"/>
    </location>
</feature>
<dbReference type="EMBL" id="CAJVPI010003158">
    <property type="protein sequence ID" value="CAG8655045.1"/>
    <property type="molecule type" value="Genomic_DNA"/>
</dbReference>